<dbReference type="SUPFAM" id="SSF52833">
    <property type="entry name" value="Thioredoxin-like"/>
    <property type="match status" value="1"/>
</dbReference>
<accession>A0A517SDP1</accession>
<evidence type="ECO:0000313" key="2">
    <source>
        <dbReference type="Proteomes" id="UP000315700"/>
    </source>
</evidence>
<keyword evidence="2" id="KW-1185">Reference proteome</keyword>
<evidence type="ECO:0000313" key="1">
    <source>
        <dbReference type="EMBL" id="QDT54243.1"/>
    </source>
</evidence>
<dbReference type="EMBL" id="CP036271">
    <property type="protein sequence ID" value="QDT54243.1"/>
    <property type="molecule type" value="Genomic_DNA"/>
</dbReference>
<dbReference type="InParanoid" id="A0A517SDP1"/>
<dbReference type="OrthoDB" id="9807535at2"/>
<dbReference type="Pfam" id="PF05988">
    <property type="entry name" value="DUF899"/>
    <property type="match status" value="1"/>
</dbReference>
<gene>
    <name evidence="1" type="ORF">Pan44_22710</name>
</gene>
<dbReference type="RefSeq" id="WP_145030115.1">
    <property type="nucleotide sequence ID" value="NZ_CP036271.1"/>
</dbReference>
<dbReference type="Proteomes" id="UP000315700">
    <property type="component" value="Chromosome"/>
</dbReference>
<evidence type="ECO:0008006" key="3">
    <source>
        <dbReference type="Google" id="ProtNLM"/>
    </source>
</evidence>
<dbReference type="InterPro" id="IPR010296">
    <property type="entry name" value="DUF899_thioredox"/>
</dbReference>
<protein>
    <recommendedName>
        <fullName evidence="3">Thioredoxin domain-containing protein</fullName>
    </recommendedName>
</protein>
<dbReference type="InterPro" id="IPR036249">
    <property type="entry name" value="Thioredoxin-like_sf"/>
</dbReference>
<dbReference type="AlphaFoldDB" id="A0A517SDP1"/>
<name>A0A517SDP1_9PLAN</name>
<reference evidence="1 2" key="1">
    <citation type="submission" date="2019-02" db="EMBL/GenBank/DDBJ databases">
        <title>Deep-cultivation of Planctomycetes and their phenomic and genomic characterization uncovers novel biology.</title>
        <authorList>
            <person name="Wiegand S."/>
            <person name="Jogler M."/>
            <person name="Boedeker C."/>
            <person name="Pinto D."/>
            <person name="Vollmers J."/>
            <person name="Rivas-Marin E."/>
            <person name="Kohn T."/>
            <person name="Peeters S.H."/>
            <person name="Heuer A."/>
            <person name="Rast P."/>
            <person name="Oberbeckmann S."/>
            <person name="Bunk B."/>
            <person name="Jeske O."/>
            <person name="Meyerdierks A."/>
            <person name="Storesund J.E."/>
            <person name="Kallscheuer N."/>
            <person name="Luecker S."/>
            <person name="Lage O.M."/>
            <person name="Pohl T."/>
            <person name="Merkel B.J."/>
            <person name="Hornburger P."/>
            <person name="Mueller R.-W."/>
            <person name="Bruemmer F."/>
            <person name="Labrenz M."/>
            <person name="Spormann A.M."/>
            <person name="Op den Camp H."/>
            <person name="Overmann J."/>
            <person name="Amann R."/>
            <person name="Jetten M.S.M."/>
            <person name="Mascher T."/>
            <person name="Medema M.H."/>
            <person name="Devos D.P."/>
            <person name="Kaster A.-K."/>
            <person name="Ovreas L."/>
            <person name="Rohde M."/>
            <person name="Galperin M.Y."/>
            <person name="Jogler C."/>
        </authorList>
    </citation>
    <scope>NUCLEOTIDE SEQUENCE [LARGE SCALE GENOMIC DNA]</scope>
    <source>
        <strain evidence="1 2">Pan44</strain>
    </source>
</reference>
<sequence>MSAPPAVVSRQEWLKARMDLLQKEKEFTRLKDEVAAQRRKLPWVKVEKAYRFETERGAQSLADLFAGRSQLIVYHFMYGPEWEGPCPSCSFIADHFDGLIPHLNARDVTLTAISRAPLAKLKALQARLDWRFPWVSSGPGDFNYDMHVSFTPEEIGRGEVEYNYAKGPTPVEDLPGCSVFAKDETGQVYHTYSSYARGCDILLGAYNFLDLTPKGRNEEGLAFDMAWVRLHDEYGPGYKVDPAAGYSPPKGSCCHPVEVTT</sequence>
<organism evidence="1 2">
    <name type="scientific">Caulifigura coniformis</name>
    <dbReference type="NCBI Taxonomy" id="2527983"/>
    <lineage>
        <taxon>Bacteria</taxon>
        <taxon>Pseudomonadati</taxon>
        <taxon>Planctomycetota</taxon>
        <taxon>Planctomycetia</taxon>
        <taxon>Planctomycetales</taxon>
        <taxon>Planctomycetaceae</taxon>
        <taxon>Caulifigura</taxon>
    </lineage>
</organism>
<proteinExistence type="predicted"/>
<dbReference type="KEGG" id="ccos:Pan44_22710"/>